<feature type="compositionally biased region" description="Polar residues" evidence="1">
    <location>
        <begin position="1623"/>
        <end position="1636"/>
    </location>
</feature>
<feature type="region of interest" description="Disordered" evidence="1">
    <location>
        <begin position="1623"/>
        <end position="1662"/>
    </location>
</feature>
<keyword evidence="5" id="KW-1185">Reference proteome</keyword>
<feature type="region of interest" description="Disordered" evidence="1">
    <location>
        <begin position="1"/>
        <end position="31"/>
    </location>
</feature>
<comment type="caution">
    <text evidence="4">The sequence shown here is derived from an EMBL/GenBank/DDBJ whole genome shotgun (WGS) entry which is preliminary data.</text>
</comment>
<dbReference type="InterPro" id="IPR056742">
    <property type="entry name" value="BLTP1_C"/>
</dbReference>
<feature type="region of interest" description="Disordered" evidence="1">
    <location>
        <begin position="493"/>
        <end position="513"/>
    </location>
</feature>
<feature type="compositionally biased region" description="Polar residues" evidence="1">
    <location>
        <begin position="451"/>
        <end position="467"/>
    </location>
</feature>
<name>A0A2G8LGV1_STIJA</name>
<evidence type="ECO:0000256" key="1">
    <source>
        <dbReference type="SAM" id="MobiDB-lite"/>
    </source>
</evidence>
<feature type="compositionally biased region" description="Basic and acidic residues" evidence="1">
    <location>
        <begin position="1650"/>
        <end position="1662"/>
    </location>
</feature>
<dbReference type="Pfam" id="PF25040">
    <property type="entry name" value="BLTP1_C"/>
    <property type="match status" value="1"/>
</dbReference>
<evidence type="ECO:0000313" key="4">
    <source>
        <dbReference type="EMBL" id="PIK59476.1"/>
    </source>
</evidence>
<feature type="compositionally biased region" description="Polar residues" evidence="1">
    <location>
        <begin position="496"/>
        <end position="513"/>
    </location>
</feature>
<evidence type="ECO:0000259" key="3">
    <source>
        <dbReference type="Pfam" id="PF25040"/>
    </source>
</evidence>
<dbReference type="Proteomes" id="UP000230750">
    <property type="component" value="Unassembled WGS sequence"/>
</dbReference>
<protein>
    <submittedName>
        <fullName evidence="4">Uncharacterized protein</fullName>
    </submittedName>
</protein>
<organism evidence="4 5">
    <name type="scientific">Stichopus japonicus</name>
    <name type="common">Sea cucumber</name>
    <dbReference type="NCBI Taxonomy" id="307972"/>
    <lineage>
        <taxon>Eukaryota</taxon>
        <taxon>Metazoa</taxon>
        <taxon>Echinodermata</taxon>
        <taxon>Eleutherozoa</taxon>
        <taxon>Echinozoa</taxon>
        <taxon>Holothuroidea</taxon>
        <taxon>Aspidochirotacea</taxon>
        <taxon>Aspidochirotida</taxon>
        <taxon>Stichopodidae</taxon>
        <taxon>Apostichopus</taxon>
    </lineage>
</organism>
<reference evidence="4 5" key="1">
    <citation type="journal article" date="2017" name="PLoS Biol.">
        <title>The sea cucumber genome provides insights into morphological evolution and visceral regeneration.</title>
        <authorList>
            <person name="Zhang X."/>
            <person name="Sun L."/>
            <person name="Yuan J."/>
            <person name="Sun Y."/>
            <person name="Gao Y."/>
            <person name="Zhang L."/>
            <person name="Li S."/>
            <person name="Dai H."/>
            <person name="Hamel J.F."/>
            <person name="Liu C."/>
            <person name="Yu Y."/>
            <person name="Liu S."/>
            <person name="Lin W."/>
            <person name="Guo K."/>
            <person name="Jin S."/>
            <person name="Xu P."/>
            <person name="Storey K.B."/>
            <person name="Huan P."/>
            <person name="Zhang T."/>
            <person name="Zhou Y."/>
            <person name="Zhang J."/>
            <person name="Lin C."/>
            <person name="Li X."/>
            <person name="Xing L."/>
            <person name="Huo D."/>
            <person name="Sun M."/>
            <person name="Wang L."/>
            <person name="Mercier A."/>
            <person name="Li F."/>
            <person name="Yang H."/>
            <person name="Xiang J."/>
        </authorList>
    </citation>
    <scope>NUCLEOTIDE SEQUENCE [LARGE SCALE GENOMIC DNA]</scope>
    <source>
        <strain evidence="4">Shaxun</strain>
        <tissue evidence="4">Muscle</tissue>
    </source>
</reference>
<gene>
    <name evidence="4" type="ORF">BSL78_03620</name>
</gene>
<dbReference type="PANTHER" id="PTHR31640">
    <property type="entry name" value="TRANSMEMBRANE PROTEIN KIAA1109"/>
    <property type="match status" value="1"/>
</dbReference>
<dbReference type="STRING" id="307972.A0A2G8LGV1"/>
<dbReference type="GO" id="GO:0048488">
    <property type="term" value="P:synaptic vesicle endocytosis"/>
    <property type="evidence" value="ECO:0007669"/>
    <property type="project" value="TreeGrafter"/>
</dbReference>
<feature type="compositionally biased region" description="Acidic residues" evidence="1">
    <location>
        <begin position="11"/>
        <end position="30"/>
    </location>
</feature>
<feature type="domain" description="Bridge-like lipid transfer protein family member 1 C-terminal" evidence="3">
    <location>
        <begin position="1199"/>
        <end position="1631"/>
    </location>
</feature>
<feature type="compositionally biased region" description="Polar residues" evidence="1">
    <location>
        <begin position="215"/>
        <end position="225"/>
    </location>
</feature>
<dbReference type="PANTHER" id="PTHR31640:SF1">
    <property type="entry name" value="BRIDGE-LIKE LIPID TRANSFER PROTEIN FAMILY MEMBER 1"/>
    <property type="match status" value="1"/>
</dbReference>
<feature type="region of interest" description="Disordered" evidence="1">
    <location>
        <begin position="798"/>
        <end position="836"/>
    </location>
</feature>
<dbReference type="GO" id="GO:0098793">
    <property type="term" value="C:presynapse"/>
    <property type="evidence" value="ECO:0007669"/>
    <property type="project" value="GOC"/>
</dbReference>
<evidence type="ECO:0000259" key="2">
    <source>
        <dbReference type="Pfam" id="PF25039"/>
    </source>
</evidence>
<sequence>MIAERPRDQDLSEMEEDVCEQEESNDEDESFLLKGKSPALASGTAIKASIDGPINILLTPLFLDAANRILESAIGSLAGQHPGSLLESIHHNSISHALNTAKKVQKKGQVNTTPSETKLTVILPQHSRVSFCLDPLDFESLKRGMNTSFNISEDMVQMNITTTIMAEGGVEEIAVSLGNGVEKMGSVNAARRKLARSLSKEYGSSPPGPKRKLTRQLSREPQSPAAQKHPRAKSSDNEGQNIGQGATSLVIRVDSFWNHVPTPPHPRREQTATLNDFNLLTTASPALDSWLNSASNLNFLFEKTMKSRHLRNIALMTYAMAESHESSFKPVLPQSKKYYSKSGEAINSDLSCQLILILWKYMIQMDEVEAEKSIGNEDLPAITTLETGARVLLRQWKANLQMLNPCLSTMNWNKQLEDSEIEMNKLGTLDSEGYLENSDGTVLDEFPSDGSALNGTRTSVDQSEHASMSGYNRGQIYSKMKYSMYDEFSDRKRSRNVSGMSSQGESGSKSANTSYTRLLNPQRSNTSASSIEGSVFATRTSGGHTYLPVTDLECVTELSMGSVSSDEDVEADERLSQNGDILINSGWPSPTSQPSSPVPIMSSSATQIGDIEVIFKPVLKYFNLNTRDKVSAIKQIVEVVGQLSVLFTLDDFEICITKTSSKAMKDKHTKKLSRGKTFHRRDSPAFSCQDISLRLAIQESLKESSLVTAADDARVASSQAGGNKDAEISGNIEVVLNIHFGTVLQVVNMAILRLIIQVAQVIRNFQRAKTDLMLKEYASTLPTEGEVMPFQSYLLGQSPQKTGDISKGRTSLPKSGYRPKSANQEDDLDTLSSKSGSEVMPQCWQTMYHLLNLYSDREEDRPHVYENPLFSVENETGDQRMFYRNRHTAESHSSGEESFAFQPPVRGSSSSIGLSLTCTLGVDEFCLLAELAGLHLEVEVFQIVLGVTAAQSLLNQAYPGFVKKLPDVSASLQSPSISAILSKTSKTELLTIGSLTIELPQLSGATSSQELSRIHITSLVCIPSIVLDVPLDISMLTDIAAEASKKLAFRIRQLQQAERSYKTHHNDLVPPLLDAADTGVSDHSGFDFLPDNRNSWIISTVAKINSISIQAALLPQLFTQYLIENTCCTFKWKDEGQIFATIPKHTLKFHAKNGETESSAEVVFPEISFTGDLQNPSNGSPDVPTGSRTSAKSLMLFKATLEVDFFNHNLRSTLLNYILILQKILAQELTVLKKELQNHSWPSLEDISSKSKTTDQPKKPLCLYTLLVHFKGLQLTACSPSSSAVRLEMGVVELELSNMKEDKVQDEDMTDGSIDDVGVDILIHAKALIELGLSLGTLVRNPVFLEAEPEFDEVAYFKTKIGLTNSPKGQSDEQKMKANNGDRSSGKQTFLVSLIKPVLFIQPHAVDKGLMVWMSYKGAYEQFIQQWKDGNDEGILLGAAPSTSSSQATLPLKRRRTVPTHTTFLFQLSVREVAICVPFVQMHQPFSSSGSKSDLENPAALIISLESSLVSAHFRSSLVTKGFFNAFCLRFTENFQVAMDDWLPDFNGDLYNACCVPHGSFEVGSKVDSVATDGSQGQWKVGFRWHMKGLDVKVDPSIGHYLSGLINTMTSIAGSEDVADLTSVTETQDASSNDALSDQEGKHRRPSTLKLKEEDGKKTNLR</sequence>
<evidence type="ECO:0000313" key="5">
    <source>
        <dbReference type="Proteomes" id="UP000230750"/>
    </source>
</evidence>
<dbReference type="Pfam" id="PF25039">
    <property type="entry name" value="BLTP1_M"/>
    <property type="match status" value="1"/>
</dbReference>
<dbReference type="InterPro" id="IPR033616">
    <property type="entry name" value="BLTP1"/>
</dbReference>
<feature type="region of interest" description="Disordered" evidence="1">
    <location>
        <begin position="197"/>
        <end position="242"/>
    </location>
</feature>
<feature type="compositionally biased region" description="Polar residues" evidence="1">
    <location>
        <begin position="798"/>
        <end position="813"/>
    </location>
</feature>
<proteinExistence type="predicted"/>
<dbReference type="EMBL" id="MRZV01000082">
    <property type="protein sequence ID" value="PIK59476.1"/>
    <property type="molecule type" value="Genomic_DNA"/>
</dbReference>
<feature type="compositionally biased region" description="Basic and acidic residues" evidence="1">
    <location>
        <begin position="1"/>
        <end position="10"/>
    </location>
</feature>
<feature type="domain" description="Bridge-like lipid transfer protein family member 1 middle region" evidence="2">
    <location>
        <begin position="247"/>
        <end position="421"/>
    </location>
</feature>
<accession>A0A2G8LGV1</accession>
<feature type="region of interest" description="Disordered" evidence="1">
    <location>
        <begin position="447"/>
        <end position="467"/>
    </location>
</feature>
<dbReference type="OrthoDB" id="10051416at2759"/>
<dbReference type="InterPro" id="IPR056741">
    <property type="entry name" value="BLTP1_M"/>
</dbReference>